<evidence type="ECO:0000313" key="1">
    <source>
        <dbReference type="EMBL" id="KAL0938233.1"/>
    </source>
</evidence>
<dbReference type="Proteomes" id="UP000805649">
    <property type="component" value="Unassembled WGS sequence"/>
</dbReference>
<protein>
    <submittedName>
        <fullName evidence="1">Ankyrin repeat protein</fullName>
    </submittedName>
</protein>
<comment type="caution">
    <text evidence="1">The sequence shown here is derived from an EMBL/GenBank/DDBJ whole genome shotgun (WGS) entry which is preliminary data.</text>
</comment>
<sequence length="1259" mass="140898">MSNPLDYTVGWICAITTEFIAAQAFLDEKHEDPDAVAPNDNNVYALGRMGKHNIVIAVLPKSSYGTTSAAVVARDLVQSFPNVRIGLMVGIGGGAPSLMHDIRLGDVVVGCPSIREGGVIQYDFGKMIQNQAFAETTHLNQPPQLLLTAVGALEAKYALEGNEINDAVESALEQRPRLRKTHSRPPTDSDKLYASDYVHPVQSTASCSEVCDPDRVVVRRQREDDDESQPAIHHGLIASANRVMKDALKRDEMAAQRSVLCFEMEAAGLVNHFPCLVIRGICDYSDTHKNKAWQGFAAMTAAAYAKDLLKQIAPTKVEAETKITDVLQSIEQSQLQHTQALNETKAVIEDVRTGAHLNRIKKWLNPPDVSVNLNHARQLRHQGTGLWIFNSWTFQQWGIGIRQHLWLYGLPGCGKTVLSTTIHDALVIQGIRVVLQFFFDFGDGQKQTVDHLVRSLIFQLYTVTVGTQNLEILQKLDSLLSSSTNGSSQPTMTELSNCFASMLEAADDVCIIIDALDECSNRKELLTWITYLACSPCLRHIKFLITSRPEEEFRQRIPLITGVDNCKSLDVAHVNADICSYVQSRIRTSPGFRRWASRPLVLQQICDQVGQKADGMFRWAACQLDCLEECLSLEEIEATLRSLPKDLNETYGRIVDRIPQNRKMKATRLLQFLIHSSRPLLLEEAVDLLAVKPQGFDQEYRLPDPKEILRYCPSLVSVVVEMSWNKRLRKLQLAHFSVKEYLLNSGRKEFGPYDTGIAITRTLLAYLKSSSGIPYPKSLSEFPLLRKAAYWTEFARLSDDSRDVIEPAVTFLQNERLFHFWEKLDEDTRRKEDKNGTLLPWPKETLRKDALSLACAYGLRNIVKSLLACGGYLDTPHRAMTALQACSFSGLCDIAELILNMGFDVNTEGSYCVVAYAASHGREDMVKLFLNRGANVNLHKTTYQFTTPVVEASRYGYQDILQTLLETGADVDWDGREGALHEASYFGHERVVQLLLAYGADVNAKKACGSALLSATRGNHVEVARLLLQAGADVNSSSATNDTPLINSIRNGNVAIVKLLLERGVRTRPPNRQLLGHSTDTAHNAWALKRLSRRDDPLREAAEYDQLEILQLIIRHEKMNEKREKQDCLEALKETIRNGNFEATKTMLEYGADANAEIENYGSVIIYACLLHQQEIVRLLWEFGADISVTVPTNAWGMLLPRRDTGVTAFEISHYARMTVLEIAQHDGMAKLVNLFTHSKEVSRPLPIMQSQGSDSMNF</sequence>
<accession>A0ACC3Z2A6</accession>
<organism evidence="1 2">
    <name type="scientific">Colletotrichum truncatum</name>
    <name type="common">Anthracnose fungus</name>
    <name type="synonym">Colletotrichum capsici</name>
    <dbReference type="NCBI Taxonomy" id="5467"/>
    <lineage>
        <taxon>Eukaryota</taxon>
        <taxon>Fungi</taxon>
        <taxon>Dikarya</taxon>
        <taxon>Ascomycota</taxon>
        <taxon>Pezizomycotina</taxon>
        <taxon>Sordariomycetes</taxon>
        <taxon>Hypocreomycetidae</taxon>
        <taxon>Glomerellales</taxon>
        <taxon>Glomerellaceae</taxon>
        <taxon>Colletotrichum</taxon>
        <taxon>Colletotrichum truncatum species complex</taxon>
    </lineage>
</organism>
<gene>
    <name evidence="1" type="ORF">CTRU02_207964</name>
</gene>
<proteinExistence type="predicted"/>
<dbReference type="EMBL" id="VUJX02000004">
    <property type="protein sequence ID" value="KAL0938233.1"/>
    <property type="molecule type" value="Genomic_DNA"/>
</dbReference>
<keyword evidence="2" id="KW-1185">Reference proteome</keyword>
<name>A0ACC3Z2A6_COLTU</name>
<reference evidence="1 2" key="1">
    <citation type="journal article" date="2020" name="Phytopathology">
        <title>Genome Sequence Resources of Colletotrichum truncatum, C. plurivorum, C. musicola, and C. sojae: Four Species Pathogenic to Soybean (Glycine max).</title>
        <authorList>
            <person name="Rogerio F."/>
            <person name="Boufleur T.R."/>
            <person name="Ciampi-Guillardi M."/>
            <person name="Sukno S.A."/>
            <person name="Thon M.R."/>
            <person name="Massola Junior N.S."/>
            <person name="Baroncelli R."/>
        </authorList>
    </citation>
    <scope>NUCLEOTIDE SEQUENCE [LARGE SCALE GENOMIC DNA]</scope>
    <source>
        <strain evidence="1 2">CMES1059</strain>
    </source>
</reference>
<evidence type="ECO:0000313" key="2">
    <source>
        <dbReference type="Proteomes" id="UP000805649"/>
    </source>
</evidence>